<keyword evidence="2" id="KW-0547">Nucleotide-binding</keyword>
<dbReference type="SUPFAM" id="SSF52540">
    <property type="entry name" value="P-loop containing nucleoside triphosphate hydrolases"/>
    <property type="match status" value="1"/>
</dbReference>
<evidence type="ECO:0000256" key="1">
    <source>
        <dbReference type="ARBA" id="ARBA00005417"/>
    </source>
</evidence>
<dbReference type="PANTHER" id="PTHR42794">
    <property type="entry name" value="HEMIN IMPORT ATP-BINDING PROTEIN HMUV"/>
    <property type="match status" value="1"/>
</dbReference>
<dbReference type="InterPro" id="IPR027417">
    <property type="entry name" value="P-loop_NTPase"/>
</dbReference>
<evidence type="ECO:0000256" key="2">
    <source>
        <dbReference type="ARBA" id="ARBA00022741"/>
    </source>
</evidence>
<accession>A0ABT9Q145</accession>
<protein>
    <submittedName>
        <fullName evidence="5">Iron complex transport system ATP-binding protein</fullName>
    </submittedName>
</protein>
<dbReference type="RefSeq" id="WP_306839346.1">
    <property type="nucleotide sequence ID" value="NZ_JAUSRF010000022.1"/>
</dbReference>
<keyword evidence="3 5" id="KW-0067">ATP-binding</keyword>
<comment type="similarity">
    <text evidence="1">Belongs to the ABC transporter superfamily.</text>
</comment>
<keyword evidence="6" id="KW-1185">Reference proteome</keyword>
<dbReference type="InterPro" id="IPR003439">
    <property type="entry name" value="ABC_transporter-like_ATP-bd"/>
</dbReference>
<dbReference type="Proteomes" id="UP001241472">
    <property type="component" value="Unassembled WGS sequence"/>
</dbReference>
<sequence length="268" mass="28071">MTALSLRDVHAGYAGKPVLHGVSLPDVTPGQILALTGPNAAGKSTVLKAIGGFLPVRGTIMLGPDDITRLKPFQRAGKISYMPQALPRGVGLNVFESVLAALRIAGKHGATISGLSLERQAAALIENLDLGDIALSNIDTLSGGQKQMAALAQALVGNPSVLLLDEPTSALDLRHQDEFMRVIRSVAASGTIVVVVLHELALAARMSDRIAVLSKGRIVAEGLPVEVLSRDILADVWGIDAEVTVNARGSLLIDVLGPSRNVIKKEIE</sequence>
<dbReference type="InterPro" id="IPR003593">
    <property type="entry name" value="AAA+_ATPase"/>
</dbReference>
<reference evidence="5 6" key="1">
    <citation type="submission" date="2023-07" db="EMBL/GenBank/DDBJ databases">
        <title>Sorghum-associated microbial communities from plants grown in Nebraska, USA.</title>
        <authorList>
            <person name="Schachtman D."/>
        </authorList>
    </citation>
    <scope>NUCLEOTIDE SEQUENCE [LARGE SCALE GENOMIC DNA]</scope>
    <source>
        <strain evidence="5 6">DS1307</strain>
    </source>
</reference>
<evidence type="ECO:0000259" key="4">
    <source>
        <dbReference type="PROSITE" id="PS50893"/>
    </source>
</evidence>
<proteinExistence type="inferred from homology"/>
<gene>
    <name evidence="5" type="ORF">J2T09_004858</name>
</gene>
<dbReference type="CDD" id="cd03214">
    <property type="entry name" value="ABC_Iron-Siderophores_B12_Hemin"/>
    <property type="match status" value="1"/>
</dbReference>
<dbReference type="SMART" id="SM00382">
    <property type="entry name" value="AAA"/>
    <property type="match status" value="1"/>
</dbReference>
<dbReference type="Pfam" id="PF00005">
    <property type="entry name" value="ABC_tran"/>
    <property type="match status" value="1"/>
</dbReference>
<dbReference type="InterPro" id="IPR017871">
    <property type="entry name" value="ABC_transporter-like_CS"/>
</dbReference>
<dbReference type="PROSITE" id="PS00211">
    <property type="entry name" value="ABC_TRANSPORTER_1"/>
    <property type="match status" value="1"/>
</dbReference>
<organism evidence="5 6">
    <name type="scientific">Neorhizobium huautlense</name>
    <dbReference type="NCBI Taxonomy" id="67774"/>
    <lineage>
        <taxon>Bacteria</taxon>
        <taxon>Pseudomonadati</taxon>
        <taxon>Pseudomonadota</taxon>
        <taxon>Alphaproteobacteria</taxon>
        <taxon>Hyphomicrobiales</taxon>
        <taxon>Rhizobiaceae</taxon>
        <taxon>Rhizobium/Agrobacterium group</taxon>
        <taxon>Neorhizobium</taxon>
    </lineage>
</organism>
<dbReference type="PROSITE" id="PS50893">
    <property type="entry name" value="ABC_TRANSPORTER_2"/>
    <property type="match status" value="1"/>
</dbReference>
<dbReference type="PANTHER" id="PTHR42794:SF2">
    <property type="entry name" value="ABC TRANSPORTER ATP-BINDING PROTEIN"/>
    <property type="match status" value="1"/>
</dbReference>
<evidence type="ECO:0000256" key="3">
    <source>
        <dbReference type="ARBA" id="ARBA00022840"/>
    </source>
</evidence>
<name>A0ABT9Q145_9HYPH</name>
<feature type="domain" description="ABC transporter" evidence="4">
    <location>
        <begin position="4"/>
        <end position="240"/>
    </location>
</feature>
<dbReference type="Gene3D" id="3.40.50.300">
    <property type="entry name" value="P-loop containing nucleotide triphosphate hydrolases"/>
    <property type="match status" value="1"/>
</dbReference>
<evidence type="ECO:0000313" key="6">
    <source>
        <dbReference type="Proteomes" id="UP001241472"/>
    </source>
</evidence>
<evidence type="ECO:0000313" key="5">
    <source>
        <dbReference type="EMBL" id="MDP9840078.1"/>
    </source>
</evidence>
<dbReference type="EMBL" id="JAUSRF010000022">
    <property type="protein sequence ID" value="MDP9840078.1"/>
    <property type="molecule type" value="Genomic_DNA"/>
</dbReference>
<dbReference type="GO" id="GO:0005524">
    <property type="term" value="F:ATP binding"/>
    <property type="evidence" value="ECO:0007669"/>
    <property type="project" value="UniProtKB-KW"/>
</dbReference>
<comment type="caution">
    <text evidence="5">The sequence shown here is derived from an EMBL/GenBank/DDBJ whole genome shotgun (WGS) entry which is preliminary data.</text>
</comment>